<reference evidence="4 5" key="1">
    <citation type="submission" date="2025-04" db="UniProtKB">
        <authorList>
            <consortium name="RefSeq"/>
        </authorList>
    </citation>
    <scope>IDENTIFICATION</scope>
</reference>
<evidence type="ECO:0000259" key="2">
    <source>
        <dbReference type="Pfam" id="PF07995"/>
    </source>
</evidence>
<dbReference type="OMA" id="YAYGCRN"/>
<dbReference type="PANTHER" id="PTHR19328">
    <property type="entry name" value="HEDGEHOG-INTERACTING PROTEIN"/>
    <property type="match status" value="1"/>
</dbReference>
<proteinExistence type="predicted"/>
<evidence type="ECO:0000313" key="4">
    <source>
        <dbReference type="RefSeq" id="XP_055878328.1"/>
    </source>
</evidence>
<evidence type="ECO:0000313" key="3">
    <source>
        <dbReference type="Proteomes" id="UP001165740"/>
    </source>
</evidence>
<dbReference type="InterPro" id="IPR011041">
    <property type="entry name" value="Quinoprot_gluc/sorb_DH_b-prop"/>
</dbReference>
<keyword evidence="3" id="KW-1185">Reference proteome</keyword>
<dbReference type="InterPro" id="IPR011042">
    <property type="entry name" value="6-blade_b-propeller_TolB-like"/>
</dbReference>
<dbReference type="Gene3D" id="2.120.10.30">
    <property type="entry name" value="TolB, C-terminal domain"/>
    <property type="match status" value="1"/>
</dbReference>
<feature type="chain" id="PRO_5044702677" evidence="1">
    <location>
        <begin position="28"/>
        <end position="462"/>
    </location>
</feature>
<feature type="domain" description="Glucose/Sorbosone dehydrogenase" evidence="2">
    <location>
        <begin position="66"/>
        <end position="353"/>
    </location>
</feature>
<dbReference type="RefSeq" id="XP_055878329.1">
    <property type="nucleotide sequence ID" value="XM_056022354.1"/>
</dbReference>
<dbReference type="Proteomes" id="UP001165740">
    <property type="component" value="Chromosome 3"/>
</dbReference>
<organism evidence="3 4">
    <name type="scientific">Biomphalaria glabrata</name>
    <name type="common">Bloodfluke planorb</name>
    <name type="synonym">Freshwater snail</name>
    <dbReference type="NCBI Taxonomy" id="6526"/>
    <lineage>
        <taxon>Eukaryota</taxon>
        <taxon>Metazoa</taxon>
        <taxon>Spiralia</taxon>
        <taxon>Lophotrochozoa</taxon>
        <taxon>Mollusca</taxon>
        <taxon>Gastropoda</taxon>
        <taxon>Heterobranchia</taxon>
        <taxon>Euthyneura</taxon>
        <taxon>Panpulmonata</taxon>
        <taxon>Hygrophila</taxon>
        <taxon>Lymnaeoidea</taxon>
        <taxon>Planorbidae</taxon>
        <taxon>Biomphalaria</taxon>
    </lineage>
</organism>
<dbReference type="InterPro" id="IPR012938">
    <property type="entry name" value="Glc/Sorbosone_DH"/>
</dbReference>
<evidence type="ECO:0000313" key="5">
    <source>
        <dbReference type="RefSeq" id="XP_055878329.1"/>
    </source>
</evidence>
<dbReference type="OrthoDB" id="10266706at2759"/>
<name>A0A9W2ZTQ5_BIOGL</name>
<dbReference type="SUPFAM" id="SSF50952">
    <property type="entry name" value="Soluble quinoprotein glucose dehydrogenase"/>
    <property type="match status" value="1"/>
</dbReference>
<dbReference type="RefSeq" id="XP_055878328.1">
    <property type="nucleotide sequence ID" value="XM_056022353.1"/>
</dbReference>
<accession>A0A9W2ZTQ5</accession>
<dbReference type="GeneID" id="106058110"/>
<evidence type="ECO:0000256" key="1">
    <source>
        <dbReference type="SAM" id="SignalP"/>
    </source>
</evidence>
<protein>
    <submittedName>
        <fullName evidence="4">HHIP-like protein 1 isoform X1</fullName>
    </submittedName>
    <submittedName>
        <fullName evidence="5">HHIP-like protein 1 isoform X2</fullName>
    </submittedName>
</protein>
<keyword evidence="1" id="KW-0732">Signal</keyword>
<feature type="signal peptide" evidence="1">
    <location>
        <begin position="1"/>
        <end position="27"/>
    </location>
</feature>
<sequence length="462" mass="51963">MAHSPATEKLVVMELCALVLTLFPVSSTQVYDQAKMPAREQCYCLHKLTSDLRSPVSAEFYLEKGKERILVVEQRGLVKKLTRDGVVLDTFMDIRDRVVTSESYGDSRGLLSIVLDPYYDTSKKVYVYYIRKFLNEDYAYVSTFKVTESGRVDTNSEVFLLRIHQPFDGGNGGPMFFGDDGYLYIVTGDGGEKDDPKGNAQNKNSFHGKVLRLDVTSGQQDFTDKESGTAKLYGIPGTNPFINSTLARPELYALGIRNMWGCSQDTGNKKGGTGRIFCAETGTNKFDEINLIEAGANYGWNVRQGTACQMTNVAECRPLENERYPIYEFPHNKSHALVGGYVYRGRLFSYLYGIYTFADAVTGKTYLLEEKDQGTWDRRDWLQCHVDKCPSDARETPLKHILAFGQDLKSELYLLMADEFLIGSKTGKMFALLPLKSDTTAPSCYSCLVVTVAMVFLWENMN</sequence>
<dbReference type="AlphaFoldDB" id="A0A9W2ZTQ5"/>
<dbReference type="PANTHER" id="PTHR19328:SF75">
    <property type="entry name" value="ALDOSE SUGAR DEHYDROGENASE YLII"/>
    <property type="match status" value="1"/>
</dbReference>
<gene>
    <name evidence="4 5" type="primary">LOC106058110</name>
</gene>
<dbReference type="Pfam" id="PF07995">
    <property type="entry name" value="GSDH"/>
    <property type="match status" value="1"/>
</dbReference>